<proteinExistence type="predicted"/>
<keyword evidence="3" id="KW-1185">Reference proteome</keyword>
<reference evidence="2" key="1">
    <citation type="submission" date="2022-11" db="EMBL/GenBank/DDBJ databases">
        <title>Minimal conservation of predation-associated metabolite biosynthetic gene clusters underscores biosynthetic potential of Myxococcota including descriptions for ten novel species: Archangium lansinium sp. nov., Myxococcus landrumus sp. nov., Nannocystis bai.</title>
        <authorList>
            <person name="Ahearne A."/>
            <person name="Stevens C."/>
            <person name="Phillips K."/>
        </authorList>
    </citation>
    <scope>NUCLEOTIDE SEQUENCE</scope>
    <source>
        <strain evidence="2">Na p29</strain>
    </source>
</reference>
<dbReference type="EMBL" id="JAPNKE010000002">
    <property type="protein sequence ID" value="MCY1013912.1"/>
    <property type="molecule type" value="Genomic_DNA"/>
</dbReference>
<name>A0A9X3F0S9_9BACT</name>
<organism evidence="2 3">
    <name type="scientific">Nannocystis pusilla</name>
    <dbReference type="NCBI Taxonomy" id="889268"/>
    <lineage>
        <taxon>Bacteria</taxon>
        <taxon>Pseudomonadati</taxon>
        <taxon>Myxococcota</taxon>
        <taxon>Polyangia</taxon>
        <taxon>Nannocystales</taxon>
        <taxon>Nannocystaceae</taxon>
        <taxon>Nannocystis</taxon>
    </lineage>
</organism>
<feature type="signal peptide" evidence="1">
    <location>
        <begin position="1"/>
        <end position="23"/>
    </location>
</feature>
<dbReference type="Proteomes" id="UP001150924">
    <property type="component" value="Unassembled WGS sequence"/>
</dbReference>
<dbReference type="AlphaFoldDB" id="A0A9X3F0S9"/>
<comment type="caution">
    <text evidence="2">The sequence shown here is derived from an EMBL/GenBank/DDBJ whole genome shotgun (WGS) entry which is preliminary data.</text>
</comment>
<protein>
    <submittedName>
        <fullName evidence="2">Uncharacterized protein</fullName>
    </submittedName>
</protein>
<feature type="chain" id="PRO_5040820331" evidence="1">
    <location>
        <begin position="24"/>
        <end position="254"/>
    </location>
</feature>
<gene>
    <name evidence="2" type="ORF">OV079_51985</name>
</gene>
<evidence type="ECO:0000313" key="2">
    <source>
        <dbReference type="EMBL" id="MCY1013912.1"/>
    </source>
</evidence>
<evidence type="ECO:0000256" key="1">
    <source>
        <dbReference type="SAM" id="SignalP"/>
    </source>
</evidence>
<keyword evidence="1" id="KW-0732">Signal</keyword>
<dbReference type="RefSeq" id="WP_267778085.1">
    <property type="nucleotide sequence ID" value="NZ_JAPNKE010000002.1"/>
</dbReference>
<evidence type="ECO:0000313" key="3">
    <source>
        <dbReference type="Proteomes" id="UP001150924"/>
    </source>
</evidence>
<accession>A0A9X3F0S9</accession>
<sequence length="254" mass="26427">MHILTTFAAACLSLLAVAAPARAQGPNYSVTAHAVTGGTPGAGASYLGPLMGQTSVDAQHDPAGVTWAHYYTQILYSDAGAFAWTDLGSLASHVTAEAQRVDATNFPGAVSANTTNRFQDRFVVASDSLPKNTPVTLTFRAALAVEWDGSGLYDGRATCTVQVGASSATPKWSDAWNKGEDEAESLLVVVKTTVGATLWISGRLDTMAYASFMAPGPLYGGEMAIDASCQTPLVDATPGVHLVTESGFDYATLQ</sequence>